<sequence>MADSDSDSDDSVNYDNENEQGVGSYVYSKDVKSFEEQYKAAVKAIKTTNDREIDVDEFLSAHGAIAGQSAGHGSENLLHAIVDMIKRDDMKSEHVRCLVQRLVEYYPKLLLHQNNDGYNPLHMAIRDSAKNTDATRPSARQNLEITLLQTAQGGRTTLHAAFSGNLNLSTARMLIENASDDALEAQDDKNNTPMHYAASFKQCTDAGAEIIALLIARDLEALRRKNSSEATFLDLANAEGRSVYEELQFSRQNEIRRQRARKKQRAPNQIPDQSVNSKAQISVQVSAREAAPSLEYSSKEAKLDDRERERQQKKKEEAERLKAEAEALARKSRIDFVKGQGTTGRDASRNSQSQTNDIESQILTVPSTLDDGRKTMKSVESLANMSIKRKDTGRLDGKLEQGGLAAEAPPVASKPNIQGDFNVKRKVSKEILLKLKLHYMRTRTSEMVLSFLYGANMNDVQISFDYDRLPAKVVWNEFEKQFGRDNKSGFKFDRVLQYVTFPQVEVTVKGRLMDRQMGADKGQQEHLGRKDMVHFFNWLYEKGVRHIIRVTVNDSGDPGEKIHTDQSIQQCLERFVVESLDWQKTDLDPETILRNVELLPDRQLRELRLRWSGNNAVLRAWSEPEGLAMLPRLERVHLLTPPAGKMFDDPQWIKLKVEEFRLRLNKNFRRARDEDPKVGQEDSFQATNEIEVLLEAIDMDGSSKLTARGVSNFTTSTSVQGLNSHRWLNSTSRFAGEMRSFWNNTVEQWNNIHNKLPRPEDDFESDVVVALIDDGVDRLDNTLSGQILEGKSFDYHDGQVRPPFSSARGHGTVMASMILRVCPMAKIYPIRLKTYDVSGGKSQIDRKYAAKAIEAALAKNATIISMSWTLPKSSAENETKDELHEILEVAVKRKVIMFCSSPDAGKFTELDYPSGPWRSRFFRIGAARADGTVFEWTPEDGISFVLPGVDVVKEQAGRTSSETQSFGVTSRVADFKYETGSSVATALAAGLAAMIIYCVKASIMALRIANQNMDSVIGIAITNGDLKRISEHDAMKQAFSTLGNVTASRFIQVWEKLDAISDKLEVAQSKVLMDDEKRELTQSFVNFASMLLNGKQSDVNMGEYNGLGM</sequence>
<evidence type="ECO:0000259" key="5">
    <source>
        <dbReference type="Pfam" id="PF00082"/>
    </source>
</evidence>
<evidence type="ECO:0000256" key="1">
    <source>
        <dbReference type="ARBA" id="ARBA00022670"/>
    </source>
</evidence>
<evidence type="ECO:0000256" key="4">
    <source>
        <dbReference type="SAM" id="MobiDB-lite"/>
    </source>
</evidence>
<dbReference type="GeneID" id="80866754"/>
<proteinExistence type="predicted"/>
<feature type="region of interest" description="Disordered" evidence="4">
    <location>
        <begin position="1"/>
        <end position="21"/>
    </location>
</feature>
<dbReference type="SUPFAM" id="SSF48403">
    <property type="entry name" value="Ankyrin repeat"/>
    <property type="match status" value="1"/>
</dbReference>
<dbReference type="InterPro" id="IPR000209">
    <property type="entry name" value="Peptidase_S8/S53_dom"/>
</dbReference>
<evidence type="ECO:0000313" key="7">
    <source>
        <dbReference type="Proteomes" id="UP001140511"/>
    </source>
</evidence>
<reference evidence="6" key="1">
    <citation type="submission" date="2022-09" db="EMBL/GenBank/DDBJ databases">
        <title>Chromosome-level assembly of Trichoderma breve T069, a fungus used in development of biopesticide product.</title>
        <authorList>
            <person name="Lin R."/>
            <person name="Liu T."/>
        </authorList>
    </citation>
    <scope>NUCLEOTIDE SEQUENCE</scope>
    <source>
        <strain evidence="6">T069</strain>
    </source>
</reference>
<dbReference type="Proteomes" id="UP001140511">
    <property type="component" value="Unassembled WGS sequence"/>
</dbReference>
<dbReference type="RefSeq" id="XP_056028924.1">
    <property type="nucleotide sequence ID" value="XM_056172066.1"/>
</dbReference>
<dbReference type="SUPFAM" id="SSF52743">
    <property type="entry name" value="Subtilisin-like"/>
    <property type="match status" value="1"/>
</dbReference>
<keyword evidence="2" id="KW-0378">Hydrolase</keyword>
<comment type="caution">
    <text evidence="6">The sequence shown here is derived from an EMBL/GenBank/DDBJ whole genome shotgun (WGS) entry which is preliminary data.</text>
</comment>
<keyword evidence="7" id="KW-1185">Reference proteome</keyword>
<feature type="region of interest" description="Disordered" evidence="4">
    <location>
        <begin position="255"/>
        <end position="361"/>
    </location>
</feature>
<feature type="domain" description="Peptidase S8/S53" evidence="5">
    <location>
        <begin position="765"/>
        <end position="996"/>
    </location>
</feature>
<dbReference type="InterPro" id="IPR036770">
    <property type="entry name" value="Ankyrin_rpt-contain_sf"/>
</dbReference>
<dbReference type="Gene3D" id="3.40.50.200">
    <property type="entry name" value="Peptidase S8/S53 domain"/>
    <property type="match status" value="1"/>
</dbReference>
<feature type="compositionally biased region" description="Polar residues" evidence="4">
    <location>
        <begin position="343"/>
        <end position="361"/>
    </location>
</feature>
<organism evidence="6 7">
    <name type="scientific">Trichoderma breve</name>
    <dbReference type="NCBI Taxonomy" id="2034170"/>
    <lineage>
        <taxon>Eukaryota</taxon>
        <taxon>Fungi</taxon>
        <taxon>Dikarya</taxon>
        <taxon>Ascomycota</taxon>
        <taxon>Pezizomycotina</taxon>
        <taxon>Sordariomycetes</taxon>
        <taxon>Hypocreomycetidae</taxon>
        <taxon>Hypocreales</taxon>
        <taxon>Hypocreaceae</taxon>
        <taxon>Trichoderma</taxon>
    </lineage>
</organism>
<feature type="compositionally biased region" description="Polar residues" evidence="4">
    <location>
        <begin position="270"/>
        <end position="285"/>
    </location>
</feature>
<keyword evidence="1" id="KW-0645">Protease</keyword>
<dbReference type="GO" id="GO:0006508">
    <property type="term" value="P:proteolysis"/>
    <property type="evidence" value="ECO:0007669"/>
    <property type="project" value="UniProtKB-KW"/>
</dbReference>
<protein>
    <submittedName>
        <fullName evidence="6">Subtilase family domain-containing protein</fullName>
    </submittedName>
</protein>
<feature type="compositionally biased region" description="Basic and acidic residues" evidence="4">
    <location>
        <begin position="297"/>
        <end position="336"/>
    </location>
</feature>
<dbReference type="InterPro" id="IPR036852">
    <property type="entry name" value="Peptidase_S8/S53_dom_sf"/>
</dbReference>
<accession>A0A9W9BAV2</accession>
<dbReference type="GO" id="GO:0004252">
    <property type="term" value="F:serine-type endopeptidase activity"/>
    <property type="evidence" value="ECO:0007669"/>
    <property type="project" value="InterPro"/>
</dbReference>
<dbReference type="Gene3D" id="1.25.40.20">
    <property type="entry name" value="Ankyrin repeat-containing domain"/>
    <property type="match status" value="1"/>
</dbReference>
<dbReference type="Pfam" id="PF00082">
    <property type="entry name" value="Peptidase_S8"/>
    <property type="match status" value="1"/>
</dbReference>
<dbReference type="InterPro" id="IPR015500">
    <property type="entry name" value="Peptidase_S8_subtilisin-rel"/>
</dbReference>
<gene>
    <name evidence="6" type="ORF">T069G_04856</name>
</gene>
<evidence type="ECO:0000256" key="3">
    <source>
        <dbReference type="ARBA" id="ARBA00022825"/>
    </source>
</evidence>
<evidence type="ECO:0000256" key="2">
    <source>
        <dbReference type="ARBA" id="ARBA00022801"/>
    </source>
</evidence>
<dbReference type="PRINTS" id="PR00723">
    <property type="entry name" value="SUBTILISIN"/>
</dbReference>
<dbReference type="AlphaFoldDB" id="A0A9W9BAV2"/>
<evidence type="ECO:0000313" key="6">
    <source>
        <dbReference type="EMBL" id="KAJ4859868.1"/>
    </source>
</evidence>
<name>A0A9W9BAV2_9HYPO</name>
<keyword evidence="3" id="KW-0720">Serine protease</keyword>
<feature type="compositionally biased region" description="Acidic residues" evidence="4">
    <location>
        <begin position="1"/>
        <end position="18"/>
    </location>
</feature>
<dbReference type="PANTHER" id="PTHR24121">
    <property type="entry name" value="NO MECHANORECEPTOR POTENTIAL C, ISOFORM D-RELATED"/>
    <property type="match status" value="1"/>
</dbReference>
<dbReference type="EMBL" id="JAOPEN010000003">
    <property type="protein sequence ID" value="KAJ4859868.1"/>
    <property type="molecule type" value="Genomic_DNA"/>
</dbReference>
<dbReference type="PANTHER" id="PTHR24121:SF23">
    <property type="entry name" value="NO MECHANORECEPTOR POTENTIAL C, ISOFORM H"/>
    <property type="match status" value="1"/>
</dbReference>